<accession>M7YCQ5</accession>
<dbReference type="EMBL" id="AMZY02000003">
    <property type="protein sequence ID" value="EMS34956.1"/>
    <property type="molecule type" value="Genomic_DNA"/>
</dbReference>
<dbReference type="Proteomes" id="UP000010953">
    <property type="component" value="Unassembled WGS sequence"/>
</dbReference>
<organism evidence="1 2">
    <name type="scientific">Mariniradius saccharolyticus AK6</name>
    <dbReference type="NCBI Taxonomy" id="1239962"/>
    <lineage>
        <taxon>Bacteria</taxon>
        <taxon>Pseudomonadati</taxon>
        <taxon>Bacteroidota</taxon>
        <taxon>Cytophagia</taxon>
        <taxon>Cytophagales</taxon>
        <taxon>Cyclobacteriaceae</taxon>
        <taxon>Mariniradius</taxon>
    </lineage>
</organism>
<evidence type="ECO:0000313" key="1">
    <source>
        <dbReference type="EMBL" id="EMS34956.1"/>
    </source>
</evidence>
<dbReference type="STRING" id="1239962.C943_02847"/>
<keyword evidence="2" id="KW-1185">Reference proteome</keyword>
<protein>
    <submittedName>
        <fullName evidence="1">Uncharacterized protein</fullName>
    </submittedName>
</protein>
<dbReference type="InParanoid" id="M7YCQ5"/>
<comment type="caution">
    <text evidence="1">The sequence shown here is derived from an EMBL/GenBank/DDBJ whole genome shotgun (WGS) entry which is preliminary data.</text>
</comment>
<dbReference type="AlphaFoldDB" id="M7YCQ5"/>
<evidence type="ECO:0000313" key="2">
    <source>
        <dbReference type="Proteomes" id="UP000010953"/>
    </source>
</evidence>
<sequence>MVFFTSAHFFCSDIRQKLYFRESKLNLDRNQTQIHDQKRFFTPQQ</sequence>
<proteinExistence type="predicted"/>
<name>M7YCQ5_9BACT</name>
<gene>
    <name evidence="1" type="ORF">C943_02847</name>
</gene>
<reference evidence="1" key="1">
    <citation type="submission" date="2013-01" db="EMBL/GenBank/DDBJ databases">
        <title>Genome assembly of Mariniradius saccharolyticus AK6.</title>
        <authorList>
            <person name="Vaidya B."/>
            <person name="Khatri I."/>
            <person name="Tanuku N.R.S."/>
            <person name="Subramanian S."/>
            <person name="Pinnaka A."/>
        </authorList>
    </citation>
    <scope>NUCLEOTIDE SEQUENCE [LARGE SCALE GENOMIC DNA]</scope>
    <source>
        <strain evidence="1">AK6</strain>
    </source>
</reference>